<dbReference type="PANTHER" id="PTHR30408:SF12">
    <property type="entry name" value="TYPE I RESTRICTION ENZYME MJAVIII SPECIFICITY SUBUNIT"/>
    <property type="match status" value="1"/>
</dbReference>
<dbReference type="Proteomes" id="UP000265557">
    <property type="component" value="Chromosome"/>
</dbReference>
<organism evidence="5 6">
    <name type="scientific">Methanosarcina thermophila</name>
    <dbReference type="NCBI Taxonomy" id="2210"/>
    <lineage>
        <taxon>Archaea</taxon>
        <taxon>Methanobacteriati</taxon>
        <taxon>Methanobacteriota</taxon>
        <taxon>Stenosarchaea group</taxon>
        <taxon>Methanomicrobia</taxon>
        <taxon>Methanosarcinales</taxon>
        <taxon>Methanosarcinaceae</taxon>
        <taxon>Methanosarcina</taxon>
    </lineage>
</organism>
<evidence type="ECO:0000259" key="4">
    <source>
        <dbReference type="Pfam" id="PF01420"/>
    </source>
</evidence>
<comment type="similarity">
    <text evidence="1">Belongs to the type-I restriction system S methylase family.</text>
</comment>
<dbReference type="InterPro" id="IPR044946">
    <property type="entry name" value="Restrct_endonuc_typeI_TRD_sf"/>
</dbReference>
<dbReference type="PANTHER" id="PTHR30408">
    <property type="entry name" value="TYPE-1 RESTRICTION ENZYME ECOKI SPECIFICITY PROTEIN"/>
    <property type="match status" value="1"/>
</dbReference>
<reference evidence="5 6" key="1">
    <citation type="submission" date="2016-09" db="EMBL/GenBank/DDBJ databases">
        <title>Complete Genome Sequence of Methanosarcina thermophila MT-1.</title>
        <authorList>
            <person name="Kouzuma A."/>
        </authorList>
    </citation>
    <scope>NUCLEOTIDE SEQUENCE [LARGE SCALE GENOMIC DNA]</scope>
    <source>
        <strain evidence="5 6">MT-1</strain>
    </source>
</reference>
<dbReference type="GO" id="GO:0009307">
    <property type="term" value="P:DNA restriction-modification system"/>
    <property type="evidence" value="ECO:0007669"/>
    <property type="project" value="UniProtKB-KW"/>
</dbReference>
<dbReference type="GO" id="GO:0003677">
    <property type="term" value="F:DNA binding"/>
    <property type="evidence" value="ECO:0007669"/>
    <property type="project" value="UniProtKB-KW"/>
</dbReference>
<name>A0A3G9CUW7_METTE</name>
<keyword evidence="2" id="KW-0680">Restriction system</keyword>
<dbReference type="InterPro" id="IPR000055">
    <property type="entry name" value="Restrct_endonuc_typeI_TRD"/>
</dbReference>
<evidence type="ECO:0000256" key="1">
    <source>
        <dbReference type="ARBA" id="ARBA00010923"/>
    </source>
</evidence>
<accession>A0A3G9CUW7</accession>
<evidence type="ECO:0000313" key="5">
    <source>
        <dbReference type="EMBL" id="BAW29893.1"/>
    </source>
</evidence>
<dbReference type="Gene3D" id="3.90.220.20">
    <property type="entry name" value="DNA methylase specificity domains"/>
    <property type="match status" value="1"/>
</dbReference>
<sequence length="126" mass="14136">MMGTIGDCMVVPEKISKGIMNSHLMRLQLKSNVTPEYLAILITDAFFVKKQINRLSQGAIMSGLNSKIIKQIFIPLPSINEQRKLVEICKKISDASAEEINYLTKLKELKKGLMQDLLTGKVRVCV</sequence>
<evidence type="ECO:0000256" key="3">
    <source>
        <dbReference type="ARBA" id="ARBA00023125"/>
    </source>
</evidence>
<dbReference type="InterPro" id="IPR052021">
    <property type="entry name" value="Type-I_RS_S_subunit"/>
</dbReference>
<gene>
    <name evidence="5" type="ORF">MESMT1_1963</name>
</gene>
<feature type="domain" description="Type I restriction modification DNA specificity" evidence="4">
    <location>
        <begin position="3"/>
        <end position="97"/>
    </location>
</feature>
<dbReference type="AlphaFoldDB" id="A0A3G9CUW7"/>
<keyword evidence="3" id="KW-0238">DNA-binding</keyword>
<evidence type="ECO:0000256" key="2">
    <source>
        <dbReference type="ARBA" id="ARBA00022747"/>
    </source>
</evidence>
<dbReference type="Pfam" id="PF01420">
    <property type="entry name" value="Methylase_S"/>
    <property type="match status" value="1"/>
</dbReference>
<evidence type="ECO:0000313" key="6">
    <source>
        <dbReference type="Proteomes" id="UP000265557"/>
    </source>
</evidence>
<proteinExistence type="inferred from homology"/>
<dbReference type="SUPFAM" id="SSF116734">
    <property type="entry name" value="DNA methylase specificity domain"/>
    <property type="match status" value="1"/>
</dbReference>
<protein>
    <submittedName>
        <fullName evidence="5">Restriction modification system DNA specificity domain</fullName>
    </submittedName>
</protein>
<dbReference type="EMBL" id="AP017646">
    <property type="protein sequence ID" value="BAW29893.1"/>
    <property type="molecule type" value="Genomic_DNA"/>
</dbReference>